<dbReference type="SUPFAM" id="SSF56219">
    <property type="entry name" value="DNase I-like"/>
    <property type="match status" value="1"/>
</dbReference>
<dbReference type="Gene3D" id="3.60.10.10">
    <property type="entry name" value="Endonuclease/exonuclease/phosphatase"/>
    <property type="match status" value="1"/>
</dbReference>
<dbReference type="EMBL" id="CP069370">
    <property type="protein sequence ID" value="QYZ72000.1"/>
    <property type="molecule type" value="Genomic_DNA"/>
</dbReference>
<dbReference type="GO" id="GO:0004519">
    <property type="term" value="F:endonuclease activity"/>
    <property type="evidence" value="ECO:0007669"/>
    <property type="project" value="UniProtKB-KW"/>
</dbReference>
<keyword evidence="4" id="KW-1185">Reference proteome</keyword>
<feature type="region of interest" description="Disordered" evidence="1">
    <location>
        <begin position="250"/>
        <end position="269"/>
    </location>
</feature>
<accession>A0A8G0ZZJ5</accession>
<evidence type="ECO:0000256" key="1">
    <source>
        <dbReference type="SAM" id="MobiDB-lite"/>
    </source>
</evidence>
<keyword evidence="3" id="KW-0255">Endonuclease</keyword>
<evidence type="ECO:0000313" key="3">
    <source>
        <dbReference type="EMBL" id="QYZ72000.1"/>
    </source>
</evidence>
<dbReference type="Pfam" id="PF03372">
    <property type="entry name" value="Exo_endo_phos"/>
    <property type="match status" value="1"/>
</dbReference>
<dbReference type="InterPro" id="IPR005135">
    <property type="entry name" value="Endo/exonuclease/phosphatase"/>
</dbReference>
<protein>
    <submittedName>
        <fullName evidence="3">Endonuclease/exonuclease/phosphatase family protein</fullName>
    </submittedName>
</protein>
<evidence type="ECO:0000313" key="4">
    <source>
        <dbReference type="Proteomes" id="UP000826300"/>
    </source>
</evidence>
<keyword evidence="3" id="KW-0540">Nuclease</keyword>
<dbReference type="KEGG" id="nsm:JO391_15790"/>
<evidence type="ECO:0000259" key="2">
    <source>
        <dbReference type="Pfam" id="PF03372"/>
    </source>
</evidence>
<dbReference type="Proteomes" id="UP000826300">
    <property type="component" value="Chromosome"/>
</dbReference>
<dbReference type="InterPro" id="IPR036691">
    <property type="entry name" value="Endo/exonu/phosph_ase_sf"/>
</dbReference>
<reference evidence="3" key="1">
    <citation type="submission" date="2021-02" db="EMBL/GenBank/DDBJ databases">
        <title>Rhodobacter shimadae sp. nov., an aerobic anoxygenic phototrophic bacterium isolated from a hot spring.</title>
        <authorList>
            <person name="Muramatsu S."/>
            <person name="Haruta S."/>
            <person name="Hirose S."/>
            <person name="Hanada S."/>
        </authorList>
    </citation>
    <scope>NUCLEOTIDE SEQUENCE</scope>
    <source>
        <strain evidence="3">N10</strain>
    </source>
</reference>
<gene>
    <name evidence="3" type="ORF">JO391_15790</name>
</gene>
<organism evidence="3 4">
    <name type="scientific">Neotabrizicola shimadae</name>
    <dbReference type="NCBI Taxonomy" id="2807096"/>
    <lineage>
        <taxon>Bacteria</taxon>
        <taxon>Pseudomonadati</taxon>
        <taxon>Pseudomonadota</taxon>
        <taxon>Alphaproteobacteria</taxon>
        <taxon>Rhodobacterales</taxon>
        <taxon>Paracoccaceae</taxon>
        <taxon>Neotabrizicola</taxon>
    </lineage>
</organism>
<feature type="domain" description="Endonuclease/exonuclease/phosphatase" evidence="2">
    <location>
        <begin position="20"/>
        <end position="317"/>
    </location>
</feature>
<name>A0A8G0ZZJ5_9RHOB</name>
<keyword evidence="3" id="KW-0378">Hydrolase</keyword>
<proteinExistence type="predicted"/>
<dbReference type="RefSeq" id="WP_220664591.1">
    <property type="nucleotide sequence ID" value="NZ_CP069370.1"/>
</dbReference>
<dbReference type="AlphaFoldDB" id="A0A8G0ZZJ5"/>
<sequence length="327" mass="34906">MELNRPGPGLLLRDIASGNDPQVMAVTEVLASLDADVVLLVGMDWDAQLLAAQALAGRLAQAGATYPELQSLRPNTGQPTGLDLDRNGRLGEARDAQGWGRFPGEGGMLLLSRLPLDRAAARDFSSFLWADLPGALIPPETGIEERQSQRLATTGHWEVPVILPSGGRLTILAFAATPPVFDGPEDRNGRRNHDEAAFWLRLIEGRLADMGLPPPKGPLVLMGTGNLDPLDGEGRPEAFQALVAGAFLDPEPRGANPRADPQQRGDPALDTALFPKTGGLRVDYLLPSRGLAVVDAGVLWTLDGDALAPVLARASRHRPVWVEVEIP</sequence>